<dbReference type="SMART" id="SM00822">
    <property type="entry name" value="PKS_KR"/>
    <property type="match status" value="1"/>
</dbReference>
<dbReference type="Proteomes" id="UP001335729">
    <property type="component" value="Unassembled WGS sequence"/>
</dbReference>
<gene>
    <name evidence="4" type="ORF">V1Y59_03290</name>
</gene>
<evidence type="ECO:0000259" key="3">
    <source>
        <dbReference type="SMART" id="SM00822"/>
    </source>
</evidence>
<reference evidence="4 5" key="1">
    <citation type="submission" date="2024-01" db="EMBL/GenBank/DDBJ databases">
        <title>Draft genome sequence of Gordonia sp. PKS22-38.</title>
        <authorList>
            <person name="Suphannarot A."/>
            <person name="Mingma R."/>
        </authorList>
    </citation>
    <scope>NUCLEOTIDE SEQUENCE [LARGE SCALE GENOMIC DNA]</scope>
    <source>
        <strain evidence="4 5">PKS22-38</strain>
    </source>
</reference>
<evidence type="ECO:0000313" key="4">
    <source>
        <dbReference type="EMBL" id="MEE4022092.1"/>
    </source>
</evidence>
<comment type="similarity">
    <text evidence="1">Belongs to the short-chain dehydrogenases/reductases (SDR) family.</text>
</comment>
<dbReference type="PANTHER" id="PTHR24320:SF148">
    <property type="entry name" value="NAD(P)-BINDING ROSSMANN-FOLD SUPERFAMILY PROTEIN"/>
    <property type="match status" value="1"/>
</dbReference>
<dbReference type="PRINTS" id="PR00081">
    <property type="entry name" value="GDHRDH"/>
</dbReference>
<comment type="caution">
    <text evidence="4">The sequence shown here is derived from an EMBL/GenBank/DDBJ whole genome shotgun (WGS) entry which is preliminary data.</text>
</comment>
<evidence type="ECO:0000256" key="1">
    <source>
        <dbReference type="ARBA" id="ARBA00006484"/>
    </source>
</evidence>
<feature type="domain" description="Ketoreductase" evidence="3">
    <location>
        <begin position="2"/>
        <end position="219"/>
    </location>
</feature>
<organism evidence="4 5">
    <name type="scientific">Gordonia prachuapensis</name>
    <dbReference type="NCBI Taxonomy" id="3115651"/>
    <lineage>
        <taxon>Bacteria</taxon>
        <taxon>Bacillati</taxon>
        <taxon>Actinomycetota</taxon>
        <taxon>Actinomycetes</taxon>
        <taxon>Mycobacteriales</taxon>
        <taxon>Gordoniaceae</taxon>
        <taxon>Gordonia</taxon>
    </lineage>
</organism>
<dbReference type="RefSeq" id="WP_330503409.1">
    <property type="nucleotide sequence ID" value="NZ_JAZDUE010000002.1"/>
</dbReference>
<accession>A0ABU7MP35</accession>
<evidence type="ECO:0000313" key="5">
    <source>
        <dbReference type="Proteomes" id="UP001335729"/>
    </source>
</evidence>
<evidence type="ECO:0000256" key="2">
    <source>
        <dbReference type="ARBA" id="ARBA00023002"/>
    </source>
</evidence>
<keyword evidence="2" id="KW-0560">Oxidoreductase</keyword>
<name>A0ABU7MP35_9ACTN</name>
<protein>
    <submittedName>
        <fullName evidence="4">SDR family NAD(P)-dependent oxidoreductase</fullName>
    </submittedName>
</protein>
<dbReference type="InterPro" id="IPR002347">
    <property type="entry name" value="SDR_fam"/>
</dbReference>
<dbReference type="Gene3D" id="3.40.50.720">
    <property type="entry name" value="NAD(P)-binding Rossmann-like Domain"/>
    <property type="match status" value="1"/>
</dbReference>
<keyword evidence="5" id="KW-1185">Reference proteome</keyword>
<dbReference type="InterPro" id="IPR036291">
    <property type="entry name" value="NAD(P)-bd_dom_sf"/>
</dbReference>
<dbReference type="Pfam" id="PF00106">
    <property type="entry name" value="adh_short"/>
    <property type="match status" value="1"/>
</dbReference>
<dbReference type="SUPFAM" id="SSF51735">
    <property type="entry name" value="NAD(P)-binding Rossmann-fold domains"/>
    <property type="match status" value="1"/>
</dbReference>
<sequence length="309" mass="33133">MHTLVMTGATRGIGRVAAAEILRLDPDVHLVLPARGGGPEGFARDLDATGRRVTVVDADLASLDSIRAALADITGRLDDGSLPPLGGFIGNAGLQFVDAMHETVDGLEATFAVNVVANHLLLDTLRDRFAAPARIVITVSDTHFGDFRHTYGMVPAPRWSPPATLARTGAFPEPDTAAAGRCAYSTSKLAAIHLVHEWSRRLPEGVEIVSYNPGFVPGTGLIRAAGRRDQFVGRWVLPALAMAPSIDRIPTAGRKLADVAVGRTPAASGEYIDRTRVTASSDESYDPERERELWEFLGELVSARPRTDQ</sequence>
<dbReference type="PANTHER" id="PTHR24320">
    <property type="entry name" value="RETINOL DEHYDROGENASE"/>
    <property type="match status" value="1"/>
</dbReference>
<dbReference type="EMBL" id="JAZDUE010000002">
    <property type="protein sequence ID" value="MEE4022092.1"/>
    <property type="molecule type" value="Genomic_DNA"/>
</dbReference>
<dbReference type="InterPro" id="IPR057326">
    <property type="entry name" value="KR_dom"/>
</dbReference>
<proteinExistence type="inferred from homology"/>